<evidence type="ECO:0000256" key="2">
    <source>
        <dbReference type="ARBA" id="ARBA00006727"/>
    </source>
</evidence>
<reference evidence="5 6" key="1">
    <citation type="submission" date="2015-01" db="EMBL/GenBank/DDBJ databases">
        <title>The Genome Sequence of Capronia semiimmersa CBS27337.</title>
        <authorList>
            <consortium name="The Broad Institute Genomics Platform"/>
            <person name="Cuomo C."/>
            <person name="de Hoog S."/>
            <person name="Gorbushina A."/>
            <person name="Stielow B."/>
            <person name="Teixiera M."/>
            <person name="Abouelleil A."/>
            <person name="Chapman S.B."/>
            <person name="Priest M."/>
            <person name="Young S.K."/>
            <person name="Wortman J."/>
            <person name="Nusbaum C."/>
            <person name="Birren B."/>
        </authorList>
    </citation>
    <scope>NUCLEOTIDE SEQUENCE [LARGE SCALE GENOMIC DNA]</scope>
    <source>
        <strain evidence="5 6">CBS 27337</strain>
    </source>
</reference>
<sequence>MRSRVARLPTTNLQMSILFKSSVGLLRHSICATAIPVIYYIHNLDHGARSIRAVPDSSAQCESIQSLTFSPNWLAASSGGDRAIDRTRCLNHLFRLQEALFNMSGPYHDVLKVVVQPAEMNEGGSKEVALEEDAVSLPPPPFKDGGLRAWLQVIGCFLVFFNVWGFTFAFGLFQNYYETHMLRNSTASEISWIGTLASYLLIVVGIISGPLFDLGHYRIMLFGGAAMSCFGIFMLSLSKEYYQIILTQGICTGLGCGVLFIPGMALVSRSFNARRAVALGLVSCGAPFGGIIYTVVFEQLIDPLGFAWTVRVMGFIMTGTFLIAFPLLLWGASNTGDISSGTTRKLFDKAALKDTGFWFYTWANFFIFTGYLVPFFYIPSYAQLSLGTSRALALYSVVIAQGSSVIGRMIFATLALHIGVMIPWVLCASVSAILCLAWIGIKTTAAFCGFCALYGFFSGALIPLPPSIFPVVCPDPKVLGTRLGMAQAVGATASLIGSPIAGALVGDNGQHYIGLQLFSGLVMLIGTIFQIFLWINLVKKRNCKVSV</sequence>
<organism evidence="5 6">
    <name type="scientific">Phialophora macrospora</name>
    <dbReference type="NCBI Taxonomy" id="1851006"/>
    <lineage>
        <taxon>Eukaryota</taxon>
        <taxon>Fungi</taxon>
        <taxon>Dikarya</taxon>
        <taxon>Ascomycota</taxon>
        <taxon>Pezizomycotina</taxon>
        <taxon>Eurotiomycetes</taxon>
        <taxon>Chaetothyriomycetidae</taxon>
        <taxon>Chaetothyriales</taxon>
        <taxon>Herpotrichiellaceae</taxon>
        <taxon>Phialophora</taxon>
    </lineage>
</organism>
<dbReference type="CDD" id="cd17352">
    <property type="entry name" value="MFS_MCT_SLC16"/>
    <property type="match status" value="1"/>
</dbReference>
<dbReference type="PANTHER" id="PTHR11360:SF252">
    <property type="entry name" value="MAJOR FACILITATOR SUPERFAMILY (MFS) PROFILE DOMAIN-CONTAINING PROTEIN-RELATED"/>
    <property type="match status" value="1"/>
</dbReference>
<evidence type="ECO:0000259" key="4">
    <source>
        <dbReference type="PROSITE" id="PS50850"/>
    </source>
</evidence>
<feature type="transmembrane region" description="Helical" evidence="3">
    <location>
        <begin position="219"/>
        <end position="238"/>
    </location>
</feature>
<feature type="transmembrane region" description="Helical" evidence="3">
    <location>
        <begin position="149"/>
        <end position="170"/>
    </location>
</feature>
<feature type="domain" description="Major facilitator superfamily (MFS) profile" evidence="4">
    <location>
        <begin position="148"/>
        <end position="538"/>
    </location>
</feature>
<name>A0A0D2ED17_9EURO</name>
<dbReference type="Gene3D" id="1.20.1250.20">
    <property type="entry name" value="MFS general substrate transporter like domains"/>
    <property type="match status" value="1"/>
</dbReference>
<dbReference type="InterPro" id="IPR020846">
    <property type="entry name" value="MFS_dom"/>
</dbReference>
<keyword evidence="3" id="KW-1133">Transmembrane helix</keyword>
<dbReference type="Pfam" id="PF07690">
    <property type="entry name" value="MFS_1"/>
    <property type="match status" value="1"/>
</dbReference>
<feature type="transmembrane region" description="Helical" evidence="3">
    <location>
        <begin position="244"/>
        <end position="267"/>
    </location>
</feature>
<comment type="similarity">
    <text evidence="2">Belongs to the major facilitator superfamily. Monocarboxylate porter (TC 2.A.1.13) family.</text>
</comment>
<evidence type="ECO:0000313" key="5">
    <source>
        <dbReference type="EMBL" id="KIW72182.1"/>
    </source>
</evidence>
<keyword evidence="3" id="KW-0472">Membrane</keyword>
<accession>A0A0D2ED17</accession>
<dbReference type="GO" id="GO:0016020">
    <property type="term" value="C:membrane"/>
    <property type="evidence" value="ECO:0007669"/>
    <property type="project" value="UniProtKB-SubCell"/>
</dbReference>
<feature type="transmembrane region" description="Helical" evidence="3">
    <location>
        <begin position="418"/>
        <end position="441"/>
    </location>
</feature>
<gene>
    <name evidence="5" type="ORF">PV04_00397</name>
</gene>
<proteinExistence type="inferred from homology"/>
<dbReference type="InterPro" id="IPR011701">
    <property type="entry name" value="MFS"/>
</dbReference>
<comment type="subcellular location">
    <subcellularLocation>
        <location evidence="1">Membrane</location>
        <topology evidence="1">Multi-pass membrane protein</topology>
    </subcellularLocation>
</comment>
<evidence type="ECO:0000313" key="6">
    <source>
        <dbReference type="Proteomes" id="UP000054266"/>
    </source>
</evidence>
<keyword evidence="6" id="KW-1185">Reference proteome</keyword>
<evidence type="ECO:0000256" key="3">
    <source>
        <dbReference type="SAM" id="Phobius"/>
    </source>
</evidence>
<dbReference type="GO" id="GO:0022857">
    <property type="term" value="F:transmembrane transporter activity"/>
    <property type="evidence" value="ECO:0007669"/>
    <property type="project" value="InterPro"/>
</dbReference>
<feature type="transmembrane region" description="Helical" evidence="3">
    <location>
        <begin position="276"/>
        <end position="296"/>
    </location>
</feature>
<feature type="transmembrane region" description="Helical" evidence="3">
    <location>
        <begin position="485"/>
        <end position="506"/>
    </location>
</feature>
<feature type="transmembrane region" description="Helical" evidence="3">
    <location>
        <begin position="512"/>
        <end position="535"/>
    </location>
</feature>
<dbReference type="PROSITE" id="PS50850">
    <property type="entry name" value="MFS"/>
    <property type="match status" value="1"/>
</dbReference>
<dbReference type="AlphaFoldDB" id="A0A0D2ED17"/>
<dbReference type="InterPro" id="IPR036259">
    <property type="entry name" value="MFS_trans_sf"/>
</dbReference>
<dbReference type="PANTHER" id="PTHR11360">
    <property type="entry name" value="MONOCARBOXYLATE TRANSPORTER"/>
    <property type="match status" value="1"/>
</dbReference>
<dbReference type="EMBL" id="KN846956">
    <property type="protein sequence ID" value="KIW72181.1"/>
    <property type="molecule type" value="Genomic_DNA"/>
</dbReference>
<dbReference type="HOGENOM" id="CLU_001265_1_1_1"/>
<keyword evidence="3" id="KW-0812">Transmembrane</keyword>
<dbReference type="EMBL" id="KN846956">
    <property type="protein sequence ID" value="KIW72182.1"/>
    <property type="molecule type" value="Genomic_DNA"/>
</dbReference>
<feature type="transmembrane region" description="Helical" evidence="3">
    <location>
        <begin position="190"/>
        <end position="212"/>
    </location>
</feature>
<dbReference type="InterPro" id="IPR050327">
    <property type="entry name" value="Proton-linked_MCT"/>
</dbReference>
<dbReference type="SUPFAM" id="SSF103473">
    <property type="entry name" value="MFS general substrate transporter"/>
    <property type="match status" value="1"/>
</dbReference>
<feature type="transmembrane region" description="Helical" evidence="3">
    <location>
        <begin position="308"/>
        <end position="330"/>
    </location>
</feature>
<evidence type="ECO:0000256" key="1">
    <source>
        <dbReference type="ARBA" id="ARBA00004141"/>
    </source>
</evidence>
<protein>
    <recommendedName>
        <fullName evidence="4">Major facilitator superfamily (MFS) profile domain-containing protein</fullName>
    </recommendedName>
</protein>
<feature type="transmembrane region" description="Helical" evidence="3">
    <location>
        <begin position="453"/>
        <end position="473"/>
    </location>
</feature>
<feature type="transmembrane region" description="Helical" evidence="3">
    <location>
        <begin position="357"/>
        <end position="379"/>
    </location>
</feature>
<dbReference type="Proteomes" id="UP000054266">
    <property type="component" value="Unassembled WGS sequence"/>
</dbReference>